<dbReference type="RefSeq" id="WP_127898214.1">
    <property type="nucleotide sequence ID" value="NZ_JBHSSW010000016.1"/>
</dbReference>
<dbReference type="Gene3D" id="1.10.357.10">
    <property type="entry name" value="Tetracycline Repressor, domain 2"/>
    <property type="match status" value="1"/>
</dbReference>
<dbReference type="Proteomes" id="UP001596303">
    <property type="component" value="Unassembled WGS sequence"/>
</dbReference>
<dbReference type="PROSITE" id="PS50977">
    <property type="entry name" value="HTH_TETR_2"/>
    <property type="match status" value="1"/>
</dbReference>
<dbReference type="InterPro" id="IPR001647">
    <property type="entry name" value="HTH_TetR"/>
</dbReference>
<dbReference type="SUPFAM" id="SSF48498">
    <property type="entry name" value="Tetracyclin repressor-like, C-terminal domain"/>
    <property type="match status" value="1"/>
</dbReference>
<dbReference type="InterPro" id="IPR025996">
    <property type="entry name" value="MT1864/Rv1816-like_C"/>
</dbReference>
<dbReference type="EMBL" id="JBHSSW010000016">
    <property type="protein sequence ID" value="MFC6198843.1"/>
    <property type="molecule type" value="Genomic_DNA"/>
</dbReference>
<evidence type="ECO:0000313" key="7">
    <source>
        <dbReference type="Proteomes" id="UP001596303"/>
    </source>
</evidence>
<dbReference type="SUPFAM" id="SSF46689">
    <property type="entry name" value="Homeodomain-like"/>
    <property type="match status" value="1"/>
</dbReference>
<dbReference type="Pfam" id="PF13305">
    <property type="entry name" value="TetR_C_33"/>
    <property type="match status" value="1"/>
</dbReference>
<reference evidence="7" key="1">
    <citation type="journal article" date="2019" name="Int. J. Syst. Evol. Microbiol.">
        <title>The Global Catalogue of Microorganisms (GCM) 10K type strain sequencing project: providing services to taxonomists for standard genome sequencing and annotation.</title>
        <authorList>
            <consortium name="The Broad Institute Genomics Platform"/>
            <consortium name="The Broad Institute Genome Sequencing Center for Infectious Disease"/>
            <person name="Wu L."/>
            <person name="Ma J."/>
        </authorList>
    </citation>
    <scope>NUCLEOTIDE SEQUENCE [LARGE SCALE GENOMIC DNA]</scope>
    <source>
        <strain evidence="7">CGMCC-1.15741</strain>
    </source>
</reference>
<evidence type="ECO:0000256" key="1">
    <source>
        <dbReference type="ARBA" id="ARBA00023015"/>
    </source>
</evidence>
<dbReference type="Pfam" id="PF00440">
    <property type="entry name" value="TetR_N"/>
    <property type="match status" value="1"/>
</dbReference>
<proteinExistence type="predicted"/>
<keyword evidence="7" id="KW-1185">Reference proteome</keyword>
<evidence type="ECO:0000256" key="2">
    <source>
        <dbReference type="ARBA" id="ARBA00023125"/>
    </source>
</evidence>
<dbReference type="PANTHER" id="PTHR30055:SF220">
    <property type="entry name" value="TETR-FAMILY REGULATORY PROTEIN"/>
    <property type="match status" value="1"/>
</dbReference>
<sequence length="205" mass="21975">MHSDSISGKSGYHHGNLRVALIEATDGIIRDRGIEGLSLREAARRAGVSIGAPAHHFGSTSGLLTEVALLGYDSLGASLNAVIPTDDPIADLRQMAIAYVSFALAHAGRFRLMFRPDLVDRDNPRYVAAATRALSGFAAAITRQKGAVEDNMAEIFVVWSSIHGMANLVVDGKAQYLFAGATPEQFVETIMPKLLAETWPFGMAH</sequence>
<name>A0ABW1SC68_9PROT</name>
<keyword evidence="2 4" id="KW-0238">DNA-binding</keyword>
<dbReference type="PANTHER" id="PTHR30055">
    <property type="entry name" value="HTH-TYPE TRANSCRIPTIONAL REGULATOR RUTR"/>
    <property type="match status" value="1"/>
</dbReference>
<evidence type="ECO:0000256" key="3">
    <source>
        <dbReference type="ARBA" id="ARBA00023163"/>
    </source>
</evidence>
<evidence type="ECO:0000256" key="4">
    <source>
        <dbReference type="PROSITE-ProRule" id="PRU00335"/>
    </source>
</evidence>
<feature type="domain" description="HTH tetR-type" evidence="5">
    <location>
        <begin position="15"/>
        <end position="75"/>
    </location>
</feature>
<dbReference type="InterPro" id="IPR009057">
    <property type="entry name" value="Homeodomain-like_sf"/>
</dbReference>
<gene>
    <name evidence="6" type="ORF">ACFQDM_12180</name>
</gene>
<accession>A0ABW1SC68</accession>
<keyword evidence="1" id="KW-0805">Transcription regulation</keyword>
<feature type="DNA-binding region" description="H-T-H motif" evidence="4">
    <location>
        <begin position="38"/>
        <end position="57"/>
    </location>
</feature>
<evidence type="ECO:0000313" key="6">
    <source>
        <dbReference type="EMBL" id="MFC6198843.1"/>
    </source>
</evidence>
<dbReference type="InterPro" id="IPR036271">
    <property type="entry name" value="Tet_transcr_reg_TetR-rel_C_sf"/>
</dbReference>
<evidence type="ECO:0000259" key="5">
    <source>
        <dbReference type="PROSITE" id="PS50977"/>
    </source>
</evidence>
<keyword evidence="3" id="KW-0804">Transcription</keyword>
<organism evidence="6 7">
    <name type="scientific">Ponticaulis profundi</name>
    <dbReference type="NCBI Taxonomy" id="2665222"/>
    <lineage>
        <taxon>Bacteria</taxon>
        <taxon>Pseudomonadati</taxon>
        <taxon>Pseudomonadota</taxon>
        <taxon>Alphaproteobacteria</taxon>
        <taxon>Hyphomonadales</taxon>
        <taxon>Hyphomonadaceae</taxon>
        <taxon>Ponticaulis</taxon>
    </lineage>
</organism>
<dbReference type="InterPro" id="IPR050109">
    <property type="entry name" value="HTH-type_TetR-like_transc_reg"/>
</dbReference>
<protein>
    <submittedName>
        <fullName evidence="6">TetR/AcrR family transcriptional regulator</fullName>
    </submittedName>
</protein>
<comment type="caution">
    <text evidence="6">The sequence shown here is derived from an EMBL/GenBank/DDBJ whole genome shotgun (WGS) entry which is preliminary data.</text>
</comment>